<dbReference type="PROSITE" id="PS51898">
    <property type="entry name" value="TYR_RECOMBINASE"/>
    <property type="match status" value="1"/>
</dbReference>
<keyword evidence="1" id="KW-0233">DNA recombination</keyword>
<evidence type="ECO:0000313" key="4">
    <source>
        <dbReference type="Proteomes" id="UP000824281"/>
    </source>
</evidence>
<accession>A0ABX8ZPA0</accession>
<dbReference type="SUPFAM" id="SSF56349">
    <property type="entry name" value="DNA breaking-rejoining enzymes"/>
    <property type="match status" value="1"/>
</dbReference>
<keyword evidence="4" id="KW-1185">Reference proteome</keyword>
<name>A0ABX8ZPA0_9SPHN</name>
<dbReference type="Proteomes" id="UP000824281">
    <property type="component" value="Chromosome"/>
</dbReference>
<feature type="domain" description="Tyr recombinase" evidence="2">
    <location>
        <begin position="238"/>
        <end position="488"/>
    </location>
</feature>
<sequence>MFSDRDAHIFLLLTRQIFIPYYQWLVVVESVMNGPKEGLILPITYHVVETVPTSPHGECFPTLFIETAGEYGEHAKANRWAHDNRPLRAQKTIAADLRVLGRLHDYHLVGWLGEVIRPIDLRQFLLSYLHVRLQGTAFIEPLKHLCWAPAPFTTVRSEFRILVRYLASQESSEHSDILSLFSSDELKAIGKVCETSNKQSLLSHLAAGSARWAELFGEKLPMPSFPIRDTSARSSTYLVDRTMDLEEVQELVDREPNPFYRAIWLLAAFGGPRSSEILHMWQCDVLPPTSGELITGYRLSTHLVLIANPTESRYTGDLNHLGKTRSQHLRAKYGLKPRNMVSGYRHVGWKHPIETDRNLRASLVFWSDERQAKAFAEAIAEVRHFHSNNWTSERHPWLWVNSRVGPGFGSPIASSQLRKAFDRACKRAGLRPHINGRRPHGLRHAYKLQLELAGLTRKQIQIAMRHQSIESQDDYGRETRELRRSLEIWHKRDASWR</sequence>
<dbReference type="Gene3D" id="1.10.443.10">
    <property type="entry name" value="Intergrase catalytic core"/>
    <property type="match status" value="1"/>
</dbReference>
<dbReference type="InterPro" id="IPR002104">
    <property type="entry name" value="Integrase_catalytic"/>
</dbReference>
<evidence type="ECO:0000313" key="3">
    <source>
        <dbReference type="EMBL" id="QZD90556.1"/>
    </source>
</evidence>
<evidence type="ECO:0000256" key="1">
    <source>
        <dbReference type="ARBA" id="ARBA00023172"/>
    </source>
</evidence>
<dbReference type="Pfam" id="PF00589">
    <property type="entry name" value="Phage_integrase"/>
    <property type="match status" value="1"/>
</dbReference>
<dbReference type="InterPro" id="IPR011010">
    <property type="entry name" value="DNA_brk_join_enz"/>
</dbReference>
<gene>
    <name evidence="3" type="ORF">K3148_03950</name>
</gene>
<organism evidence="3 4">
    <name type="scientific">Qipengyuania aurantiaca</name>
    <dbReference type="NCBI Taxonomy" id="2867233"/>
    <lineage>
        <taxon>Bacteria</taxon>
        <taxon>Pseudomonadati</taxon>
        <taxon>Pseudomonadota</taxon>
        <taxon>Alphaproteobacteria</taxon>
        <taxon>Sphingomonadales</taxon>
        <taxon>Erythrobacteraceae</taxon>
        <taxon>Qipengyuania</taxon>
    </lineage>
</organism>
<reference evidence="3 4" key="1">
    <citation type="submission" date="2021-08" db="EMBL/GenBank/DDBJ databases">
        <title>Comparative Genomics Analysis of the Genus Qipengyuania Reveals Extensive Genetic Diversity and Metabolic Versatility, Including the Description of Fifteen Novel Species.</title>
        <authorList>
            <person name="Liu Y."/>
        </authorList>
    </citation>
    <scope>NUCLEOTIDE SEQUENCE [LARGE SCALE GENOMIC DNA]</scope>
    <source>
        <strain evidence="3 4">1NDH13</strain>
    </source>
</reference>
<protein>
    <submittedName>
        <fullName evidence="3">Site-specific integrase</fullName>
    </submittedName>
</protein>
<proteinExistence type="predicted"/>
<dbReference type="InterPro" id="IPR013762">
    <property type="entry name" value="Integrase-like_cat_sf"/>
</dbReference>
<dbReference type="EMBL" id="CP081295">
    <property type="protein sequence ID" value="QZD90556.1"/>
    <property type="molecule type" value="Genomic_DNA"/>
</dbReference>
<evidence type="ECO:0000259" key="2">
    <source>
        <dbReference type="PROSITE" id="PS51898"/>
    </source>
</evidence>
<dbReference type="RefSeq" id="WP_221426022.1">
    <property type="nucleotide sequence ID" value="NZ_CP081295.1"/>
</dbReference>